<sequence length="129" mass="14619">MQSYKTAGFRGSSDAVSFSKECWKIDMCNPEIYTALHNLIYNVLLTSPPAFQHPEHLVVVEMDYAQVPVNVTAKWTPIPHKDTMHPDIKNASQWAMIKKQYQCNGISSPYTVLPVVVAVKVTTWFGRFS</sequence>
<reference evidence="1" key="1">
    <citation type="journal article" date="2019" name="Environ. Microbiol.">
        <title>Fungal ecological strategies reflected in gene transcription - a case study of two litter decomposers.</title>
        <authorList>
            <person name="Barbi F."/>
            <person name="Kohler A."/>
            <person name="Barry K."/>
            <person name="Baskaran P."/>
            <person name="Daum C."/>
            <person name="Fauchery L."/>
            <person name="Ihrmark K."/>
            <person name="Kuo A."/>
            <person name="LaButti K."/>
            <person name="Lipzen A."/>
            <person name="Morin E."/>
            <person name="Grigoriev I.V."/>
            <person name="Henrissat B."/>
            <person name="Lindahl B."/>
            <person name="Martin F."/>
        </authorList>
    </citation>
    <scope>NUCLEOTIDE SEQUENCE</scope>
    <source>
        <strain evidence="1">JB14</strain>
    </source>
</reference>
<proteinExistence type="predicted"/>
<dbReference type="AlphaFoldDB" id="A0A6A4I259"/>
<evidence type="ECO:0000313" key="1">
    <source>
        <dbReference type="EMBL" id="KAE9404596.1"/>
    </source>
</evidence>
<evidence type="ECO:0000313" key="2">
    <source>
        <dbReference type="Proteomes" id="UP000799118"/>
    </source>
</evidence>
<accession>A0A6A4I259</accession>
<organism evidence="1 2">
    <name type="scientific">Gymnopus androsaceus JB14</name>
    <dbReference type="NCBI Taxonomy" id="1447944"/>
    <lineage>
        <taxon>Eukaryota</taxon>
        <taxon>Fungi</taxon>
        <taxon>Dikarya</taxon>
        <taxon>Basidiomycota</taxon>
        <taxon>Agaricomycotina</taxon>
        <taxon>Agaricomycetes</taxon>
        <taxon>Agaricomycetidae</taxon>
        <taxon>Agaricales</taxon>
        <taxon>Marasmiineae</taxon>
        <taxon>Omphalotaceae</taxon>
        <taxon>Gymnopus</taxon>
    </lineage>
</organism>
<dbReference type="Proteomes" id="UP000799118">
    <property type="component" value="Unassembled WGS sequence"/>
</dbReference>
<protein>
    <submittedName>
        <fullName evidence="1">Uncharacterized protein</fullName>
    </submittedName>
</protein>
<keyword evidence="2" id="KW-1185">Reference proteome</keyword>
<name>A0A6A4I259_9AGAR</name>
<gene>
    <name evidence="1" type="ORF">BT96DRAFT_410800</name>
</gene>
<dbReference type="EMBL" id="ML769415">
    <property type="protein sequence ID" value="KAE9404596.1"/>
    <property type="molecule type" value="Genomic_DNA"/>
</dbReference>